<organism evidence="2 3">
    <name type="scientific">Planococcus plakortidis</name>
    <dbReference type="NCBI Taxonomy" id="1038856"/>
    <lineage>
        <taxon>Bacteria</taxon>
        <taxon>Bacillati</taxon>
        <taxon>Bacillota</taxon>
        <taxon>Bacilli</taxon>
        <taxon>Bacillales</taxon>
        <taxon>Caryophanaceae</taxon>
        <taxon>Planococcus</taxon>
    </lineage>
</organism>
<accession>A0A1C7E6P6</accession>
<name>A0A1C7E6P6_9BACL</name>
<dbReference type="AlphaFoldDB" id="A0A1C7E6P6"/>
<dbReference type="KEGG" id="ppla:BBI15_03600"/>
<evidence type="ECO:0000313" key="3">
    <source>
        <dbReference type="Proteomes" id="UP000092650"/>
    </source>
</evidence>
<keyword evidence="3" id="KW-1185">Reference proteome</keyword>
<proteinExistence type="predicted"/>
<reference evidence="2" key="1">
    <citation type="submission" date="2016-10" db="EMBL/GenBank/DDBJ databases">
        <authorList>
            <person name="See-Too W.S."/>
        </authorList>
    </citation>
    <scope>NUCLEOTIDE SEQUENCE [LARGE SCALE GENOMIC DNA]</scope>
    <source>
        <strain evidence="2">DSM 23997</strain>
    </source>
</reference>
<gene>
    <name evidence="2" type="ORF">BBI15_03600</name>
</gene>
<feature type="transmembrane region" description="Helical" evidence="1">
    <location>
        <begin position="28"/>
        <end position="46"/>
    </location>
</feature>
<dbReference type="RefSeq" id="WP_068869106.1">
    <property type="nucleotide sequence ID" value="NZ_CP016539.2"/>
</dbReference>
<evidence type="ECO:0000256" key="1">
    <source>
        <dbReference type="SAM" id="Phobius"/>
    </source>
</evidence>
<dbReference type="Proteomes" id="UP000092650">
    <property type="component" value="Chromosome"/>
</dbReference>
<dbReference type="OrthoDB" id="2428753at2"/>
<evidence type="ECO:0000313" key="2">
    <source>
        <dbReference type="EMBL" id="ANU19355.1"/>
    </source>
</evidence>
<feature type="transmembrane region" description="Helical" evidence="1">
    <location>
        <begin position="53"/>
        <end position="79"/>
    </location>
</feature>
<dbReference type="EMBL" id="CP016539">
    <property type="protein sequence ID" value="ANU19355.1"/>
    <property type="molecule type" value="Genomic_DNA"/>
</dbReference>
<sequence length="82" mass="8816">MNKFGLLSLLTFGISVTAFFLMRGPDGDVYLGIIVFSVLSVIGLLFAALSKQLLWTILGIGVNLIPLIFAFLLLLAMGISEP</sequence>
<protein>
    <submittedName>
        <fullName evidence="2">Uncharacterized protein</fullName>
    </submittedName>
</protein>
<keyword evidence="1" id="KW-1133">Transmembrane helix</keyword>
<keyword evidence="1" id="KW-0812">Transmembrane</keyword>
<keyword evidence="1" id="KW-0472">Membrane</keyword>